<feature type="domain" description="Sushi" evidence="7">
    <location>
        <begin position="373"/>
        <end position="438"/>
    </location>
</feature>
<feature type="disulfide bond" evidence="5">
    <location>
        <begin position="804"/>
        <end position="831"/>
    </location>
</feature>
<evidence type="ECO:0000256" key="4">
    <source>
        <dbReference type="ARBA" id="ARBA00023157"/>
    </source>
</evidence>
<evidence type="ECO:0000256" key="6">
    <source>
        <dbReference type="SAM" id="SignalP"/>
    </source>
</evidence>
<evidence type="ECO:0000313" key="9">
    <source>
        <dbReference type="WBParaSite" id="Pan_g6251.t1"/>
    </source>
</evidence>
<name>A0A7E5A0F9_PANRE</name>
<dbReference type="SMART" id="SM00032">
    <property type="entry name" value="CCP"/>
    <property type="match status" value="15"/>
</dbReference>
<feature type="domain" description="Sushi" evidence="7">
    <location>
        <begin position="1020"/>
        <end position="1085"/>
    </location>
</feature>
<evidence type="ECO:0000259" key="7">
    <source>
        <dbReference type="PROSITE" id="PS50923"/>
    </source>
</evidence>
<keyword evidence="2 5" id="KW-0768">Sushi</keyword>
<dbReference type="InterPro" id="IPR051503">
    <property type="entry name" value="ComplSys_Reg/VirEntry_Med"/>
</dbReference>
<dbReference type="PROSITE" id="PS50923">
    <property type="entry name" value="SUSHI"/>
    <property type="match status" value="7"/>
</dbReference>
<dbReference type="PANTHER" id="PTHR45785">
    <property type="entry name" value="COMPLEMENT FACTOR H-RELATED"/>
    <property type="match status" value="1"/>
</dbReference>
<dbReference type="WBParaSite" id="Pan_g6251.t1">
    <property type="protein sequence ID" value="Pan_g6251.t1"/>
    <property type="gene ID" value="Pan_g6251"/>
</dbReference>
<feature type="domain" description="Sushi" evidence="7">
    <location>
        <begin position="287"/>
        <end position="348"/>
    </location>
</feature>
<dbReference type="InterPro" id="IPR000436">
    <property type="entry name" value="Sushi_SCR_CCP_dom"/>
</dbReference>
<evidence type="ECO:0000256" key="3">
    <source>
        <dbReference type="ARBA" id="ARBA00022729"/>
    </source>
</evidence>
<keyword evidence="4 5" id="KW-1015">Disulfide bond</keyword>
<feature type="signal peptide" evidence="6">
    <location>
        <begin position="1"/>
        <end position="22"/>
    </location>
</feature>
<comment type="caution">
    <text evidence="5">Lacks conserved residue(s) required for the propagation of feature annotation.</text>
</comment>
<evidence type="ECO:0000256" key="1">
    <source>
        <dbReference type="ARBA" id="ARBA00004328"/>
    </source>
</evidence>
<feature type="chain" id="PRO_5028805284" evidence="6">
    <location>
        <begin position="23"/>
        <end position="1356"/>
    </location>
</feature>
<keyword evidence="3 6" id="KW-0732">Signal</keyword>
<keyword evidence="8" id="KW-1185">Reference proteome</keyword>
<comment type="subcellular location">
    <subcellularLocation>
        <location evidence="1">Virion</location>
    </subcellularLocation>
</comment>
<dbReference type="CDD" id="cd00033">
    <property type="entry name" value="CCP"/>
    <property type="match status" value="6"/>
</dbReference>
<sequence>MRQRFSYLSLLLFSVTLTSISSKIYVNAIDCDHFTDIYGGIITYNPLDNGISLPDGTTATLTCSDGGFETTATCSAGTWNPPSLGSCGQTAVSITYTPPVSTYAPPVKRVDENGAGGSYGVAAEPSTSTANCAPLTAPANSFIGYNYFGLPPYPRGTMATLNCHLGYAPVGMTAAECEGGSWSKLGTCQSASVQRCPPLLPIMNGIINYIPGGNGAYDYGSVAELSCGFGYSVSGNPQVTCESSGWTPSPGLGQCQETTAVSTLPTSSTLVRYKRQSLGLGTTTSGIGCSALSVFNGQVNYMQSNAAIPYSSGTMAILVCSTGNTVSGSTTAYCSNGVWSPTLGTCNANGLNNGITSPFGITTPTFGSTSTVGSCPAMFALIMNGQITYSTAASMLGTYNAGTVASLNCYSGSTVSGTQSATCNNGAWSPTSLGSCVTSNGLGTGTTGLYGSNTASCLALGGVLNGQVTYSLASSGLGQYPSGTTATMSCTSGLPTGSTTSTCQSGVWTPTLGTCSTTGGFGTGLGTTGSASCYIGVMSMSGGTVSYSNGLTLGPWTSGTTATLTCPGTTPIGQSTASCQNGVWSPSSFQGCSSTGTTGLGPTLIGGGTGTSQCYIGVMSLSGGTVSYSTGLTTGPWASGTTATLTCPSGSPLGISTASCQNGVWTPSSFQGCSSTGLGTTNGFGTGTVTGTPCYIAVMSLNGGTVSYSTGNTLGPWNSGTTASLTCPSGLPTGQSTATCQNGQWNPTSFQGCSTTSGTPGIGFGTTVSSCYLPMAGVIGGTVSYSTGSTTAPWPAGSTASLTCTNGQAAQGQTTATCQNGMWSPTTFTGCGTSGLGSNNWGLGTGTSTSTAQCYATLIAPLNGQIQYSTGSTFGPFPSGSTAYLTCNSGYSVSGTSTATCYGGQFSPTTLGTCVYGLSTGTTSNNGLGGTANVAVVQEKSPQNCEKSPLPLISNGQLTLTDDEANSKVSESSSKDRTRIATVSCNEELTPSMENVTVYCYQGSWRLKENPKCESAEDKKACLKPPVLHVSKGQILYSSGQTEGPFAVGTQATLICEFGTSAVGGASSATCTDGGWSQEMATCRGAASTLKQCEPMERIAHASIAYTEIFNPNGPFDENTYANLNCDFGTAPTGPITAVCHNGTWTPALGICRSQVVLPTATTTELNALTGRPIDPRVTSGGGGVFLTPPAPSTHPTSIRCPPIKSASLTSTLKFDQAPLADGLYPNSTIVRLICLEEGANVSGGGNEAECYNGHWLPPMGDCHSSDEETNAIHSTSEPHFRGLGTCQPLVAPNRGHISYIQSGNTDNYQVGSTAILNCELGYSVSGYAALSCAPNGSWMPTTGFGTCIENEDLVH</sequence>
<feature type="domain" description="Sushi" evidence="7">
    <location>
        <begin position="769"/>
        <end position="833"/>
    </location>
</feature>
<dbReference type="SUPFAM" id="SSF57535">
    <property type="entry name" value="Complement control module/SCR domain"/>
    <property type="match status" value="10"/>
</dbReference>
<dbReference type="Pfam" id="PF00084">
    <property type="entry name" value="Sushi"/>
    <property type="match status" value="8"/>
</dbReference>
<evidence type="ECO:0000313" key="8">
    <source>
        <dbReference type="Proteomes" id="UP000492821"/>
    </source>
</evidence>
<evidence type="ECO:0000256" key="5">
    <source>
        <dbReference type="PROSITE-ProRule" id="PRU00302"/>
    </source>
</evidence>
<dbReference type="InterPro" id="IPR035976">
    <property type="entry name" value="Sushi/SCR/CCP_sf"/>
</dbReference>
<reference evidence="9" key="2">
    <citation type="submission" date="2020-10" db="UniProtKB">
        <authorList>
            <consortium name="WormBaseParasite"/>
        </authorList>
    </citation>
    <scope>IDENTIFICATION</scope>
</reference>
<proteinExistence type="predicted"/>
<dbReference type="Proteomes" id="UP000492821">
    <property type="component" value="Unassembled WGS sequence"/>
</dbReference>
<feature type="domain" description="Sushi" evidence="7">
    <location>
        <begin position="1285"/>
        <end position="1350"/>
    </location>
</feature>
<feature type="domain" description="Sushi" evidence="7">
    <location>
        <begin position="455"/>
        <end position="517"/>
    </location>
</feature>
<evidence type="ECO:0000256" key="2">
    <source>
        <dbReference type="ARBA" id="ARBA00022659"/>
    </source>
</evidence>
<protein>
    <submittedName>
        <fullName evidence="9">Sushi domain-containing protein</fullName>
    </submittedName>
</protein>
<organism evidence="8 9">
    <name type="scientific">Panagrellus redivivus</name>
    <name type="common">Microworm</name>
    <dbReference type="NCBI Taxonomy" id="6233"/>
    <lineage>
        <taxon>Eukaryota</taxon>
        <taxon>Metazoa</taxon>
        <taxon>Ecdysozoa</taxon>
        <taxon>Nematoda</taxon>
        <taxon>Chromadorea</taxon>
        <taxon>Rhabditida</taxon>
        <taxon>Tylenchina</taxon>
        <taxon>Panagrolaimomorpha</taxon>
        <taxon>Panagrolaimoidea</taxon>
        <taxon>Panagrolaimidae</taxon>
        <taxon>Panagrellus</taxon>
    </lineage>
</organism>
<feature type="disulfide bond" evidence="5">
    <location>
        <begin position="1056"/>
        <end position="1083"/>
    </location>
</feature>
<dbReference type="PANTHER" id="PTHR45785:SF2">
    <property type="entry name" value="COMPLEMENT FACTOR H-RELATED"/>
    <property type="match status" value="1"/>
</dbReference>
<dbReference type="Gene3D" id="2.10.70.10">
    <property type="entry name" value="Complement Module, domain 1"/>
    <property type="match status" value="10"/>
</dbReference>
<accession>A0A7E5A0F9</accession>
<feature type="domain" description="Sushi" evidence="7">
    <location>
        <begin position="194"/>
        <end position="257"/>
    </location>
</feature>
<feature type="disulfide bond" evidence="5">
    <location>
        <begin position="409"/>
        <end position="436"/>
    </location>
</feature>
<reference evidence="8" key="1">
    <citation type="journal article" date="2013" name="Genetics">
        <title>The draft genome and transcriptome of Panagrellus redivivus are shaped by the harsh demands of a free-living lifestyle.</title>
        <authorList>
            <person name="Srinivasan J."/>
            <person name="Dillman A.R."/>
            <person name="Macchietto M.G."/>
            <person name="Heikkinen L."/>
            <person name="Lakso M."/>
            <person name="Fracchia K.M."/>
            <person name="Antoshechkin I."/>
            <person name="Mortazavi A."/>
            <person name="Wong G."/>
            <person name="Sternberg P.W."/>
        </authorList>
    </citation>
    <scope>NUCLEOTIDE SEQUENCE [LARGE SCALE GENOMIC DNA]</scope>
    <source>
        <strain evidence="8">MT8872</strain>
    </source>
</reference>